<organism evidence="1 2">
    <name type="scientific">Stieleria neptunia</name>
    <dbReference type="NCBI Taxonomy" id="2527979"/>
    <lineage>
        <taxon>Bacteria</taxon>
        <taxon>Pseudomonadati</taxon>
        <taxon>Planctomycetota</taxon>
        <taxon>Planctomycetia</taxon>
        <taxon>Pirellulales</taxon>
        <taxon>Pirellulaceae</taxon>
        <taxon>Stieleria</taxon>
    </lineage>
</organism>
<dbReference type="KEGG" id="snep:Enr13x_67630"/>
<evidence type="ECO:0000313" key="2">
    <source>
        <dbReference type="Proteomes" id="UP000319004"/>
    </source>
</evidence>
<gene>
    <name evidence="1" type="ORF">Enr13x_67630</name>
</gene>
<protein>
    <submittedName>
        <fullName evidence="1">Uncharacterized protein</fullName>
    </submittedName>
</protein>
<dbReference type="Proteomes" id="UP000319004">
    <property type="component" value="Chromosome"/>
</dbReference>
<sequence>MPRNRGKDLVLVCQECNTIQPDDDPPPLCINCDHHSFTVLYRYEAEASTNDADTSFVRREVPTGNDRKYKQFDLDSEPELYRQLKKRVTTTPPRCISNLRASITSVDVQSNGDTAIYSVSCPCGSDHGVVLGHYLRDFSDTEENCMLSPLAWRCVACQKRLEFLDTDLHGYHAANGFGPGRHAKGSGRRKQLRCPNCDGRRMKLFLGFSYWDFDIFLDAAELGYDDPSSLHLFDNPEDYFHEIITLASCSNCSELIRFTDFGKL</sequence>
<dbReference type="EMBL" id="CP037423">
    <property type="protein sequence ID" value="QDV46854.1"/>
    <property type="molecule type" value="Genomic_DNA"/>
</dbReference>
<accession>A0A518I1F1</accession>
<name>A0A518I1F1_9BACT</name>
<proteinExistence type="predicted"/>
<reference evidence="1 2" key="1">
    <citation type="submission" date="2019-03" db="EMBL/GenBank/DDBJ databases">
        <title>Deep-cultivation of Planctomycetes and their phenomic and genomic characterization uncovers novel biology.</title>
        <authorList>
            <person name="Wiegand S."/>
            <person name="Jogler M."/>
            <person name="Boedeker C."/>
            <person name="Pinto D."/>
            <person name="Vollmers J."/>
            <person name="Rivas-Marin E."/>
            <person name="Kohn T."/>
            <person name="Peeters S.H."/>
            <person name="Heuer A."/>
            <person name="Rast P."/>
            <person name="Oberbeckmann S."/>
            <person name="Bunk B."/>
            <person name="Jeske O."/>
            <person name="Meyerdierks A."/>
            <person name="Storesund J.E."/>
            <person name="Kallscheuer N."/>
            <person name="Luecker S."/>
            <person name="Lage O.M."/>
            <person name="Pohl T."/>
            <person name="Merkel B.J."/>
            <person name="Hornburger P."/>
            <person name="Mueller R.-W."/>
            <person name="Bruemmer F."/>
            <person name="Labrenz M."/>
            <person name="Spormann A.M."/>
            <person name="Op den Camp H."/>
            <person name="Overmann J."/>
            <person name="Amann R."/>
            <person name="Jetten M.S.M."/>
            <person name="Mascher T."/>
            <person name="Medema M.H."/>
            <person name="Devos D.P."/>
            <person name="Kaster A.-K."/>
            <person name="Ovreas L."/>
            <person name="Rohde M."/>
            <person name="Galperin M.Y."/>
            <person name="Jogler C."/>
        </authorList>
    </citation>
    <scope>NUCLEOTIDE SEQUENCE [LARGE SCALE GENOMIC DNA]</scope>
    <source>
        <strain evidence="1 2">Enr13</strain>
    </source>
</reference>
<dbReference type="RefSeq" id="WP_197455510.1">
    <property type="nucleotide sequence ID" value="NZ_CP037423.1"/>
</dbReference>
<keyword evidence="2" id="KW-1185">Reference proteome</keyword>
<evidence type="ECO:0000313" key="1">
    <source>
        <dbReference type="EMBL" id="QDV46854.1"/>
    </source>
</evidence>
<dbReference type="AlphaFoldDB" id="A0A518I1F1"/>